<dbReference type="GeneID" id="94836105"/>
<comment type="caution">
    <text evidence="6">The sequence shown here is derived from an EMBL/GenBank/DDBJ whole genome shotgun (WGS) entry which is preliminary data.</text>
</comment>
<evidence type="ECO:0000256" key="1">
    <source>
        <dbReference type="ARBA" id="ARBA00006043"/>
    </source>
</evidence>
<dbReference type="VEuPathDB" id="TrichDB:TRFO_20442"/>
<comment type="similarity">
    <text evidence="1">Belongs to the UFD1 family.</text>
</comment>
<sequence length="416" mass="46857">MANQFTDNFRCHSSAYYNKPELEQTGRILLPDSALNDIYQRNINVPEVMLFSIRNTRLGIVVYAGVESFTTHPGQACVPYWMMEYLQVNEGEIVQITLTTLPTATRALFQPQDSTFFNIPNPKVVLEFTLRRHPCLTQGTMIPINFNNKSYKLKVLKTEPNRAVQIHRADVICDFATPVSEFDHHWNESDTDSSDDEETVRIRKGKTLTGKVFEEHPKPLHSTYAQREYDRLHGNVFKTTEIVAGQEILPPKPREKEMKGKAKKDMFAGQGHVLKRTKKGAKGDQKKEDTQNHQQEPEKSPFSTQNLNRPESQKKSFFSGTGRSMKGETVPGAPMQGNRAQSAMAKQPEPVQENKQAEQKKSYFSGTGRTMKDAGPPQRTQQSAPPQQNTTTNTNNNNGGNAGGSSFFRGTGRSMK</sequence>
<evidence type="ECO:0000256" key="3">
    <source>
        <dbReference type="SAM" id="MobiDB-lite"/>
    </source>
</evidence>
<evidence type="ECO:0000313" key="7">
    <source>
        <dbReference type="Proteomes" id="UP000179807"/>
    </source>
</evidence>
<keyword evidence="2" id="KW-0833">Ubl conjugation pathway</keyword>
<proteinExistence type="inferred from homology"/>
<dbReference type="GO" id="GO:0034098">
    <property type="term" value="C:VCP-NPL4-UFD1 AAA ATPase complex"/>
    <property type="evidence" value="ECO:0007669"/>
    <property type="project" value="TreeGrafter"/>
</dbReference>
<dbReference type="InterPro" id="IPR004854">
    <property type="entry name" value="Ufd1-like"/>
</dbReference>
<accession>A0A1J4KGH0</accession>
<dbReference type="InterPro" id="IPR055418">
    <property type="entry name" value="UFD1_N2"/>
</dbReference>
<name>A0A1J4KGH0_9EUKA</name>
<dbReference type="InterPro" id="IPR055417">
    <property type="entry name" value="UFD1_N1"/>
</dbReference>
<feature type="compositionally biased region" description="Basic and acidic residues" evidence="3">
    <location>
        <begin position="252"/>
        <end position="266"/>
    </location>
</feature>
<dbReference type="Proteomes" id="UP000179807">
    <property type="component" value="Unassembled WGS sequence"/>
</dbReference>
<dbReference type="RefSeq" id="XP_068363451.1">
    <property type="nucleotide sequence ID" value="XM_068501401.1"/>
</dbReference>
<evidence type="ECO:0000259" key="4">
    <source>
        <dbReference type="Pfam" id="PF03152"/>
    </source>
</evidence>
<keyword evidence="7" id="KW-1185">Reference proteome</keyword>
<dbReference type="InterPro" id="IPR042299">
    <property type="entry name" value="Ufd1-like_Nn"/>
</dbReference>
<dbReference type="PANTHER" id="PTHR12555:SF13">
    <property type="entry name" value="UBIQUITIN RECOGNITION FACTOR IN ER-ASSOCIATED DEGRADATION PROTEIN 1"/>
    <property type="match status" value="1"/>
</dbReference>
<feature type="compositionally biased region" description="Polar residues" evidence="3">
    <location>
        <begin position="378"/>
        <end position="388"/>
    </location>
</feature>
<feature type="compositionally biased region" description="Low complexity" evidence="3">
    <location>
        <begin position="389"/>
        <end position="416"/>
    </location>
</feature>
<gene>
    <name evidence="6" type="ORF">TRFO_20442</name>
</gene>
<dbReference type="Pfam" id="PF24842">
    <property type="entry name" value="UFD1_N2"/>
    <property type="match status" value="1"/>
</dbReference>
<dbReference type="GO" id="GO:0006511">
    <property type="term" value="P:ubiquitin-dependent protein catabolic process"/>
    <property type="evidence" value="ECO:0007669"/>
    <property type="project" value="InterPro"/>
</dbReference>
<evidence type="ECO:0000259" key="5">
    <source>
        <dbReference type="Pfam" id="PF24842"/>
    </source>
</evidence>
<feature type="compositionally biased region" description="Polar residues" evidence="3">
    <location>
        <begin position="301"/>
        <end position="322"/>
    </location>
</feature>
<dbReference type="EMBL" id="MLAK01000615">
    <property type="protein sequence ID" value="OHT10315.1"/>
    <property type="molecule type" value="Genomic_DNA"/>
</dbReference>
<dbReference type="PANTHER" id="PTHR12555">
    <property type="entry name" value="UBIQUITIN FUSION DEGRADATON PROTEIN 1"/>
    <property type="match status" value="1"/>
</dbReference>
<protein>
    <submittedName>
        <fullName evidence="6">Ubiquitin fusion degradation protein</fullName>
    </submittedName>
</protein>
<reference evidence="6" key="1">
    <citation type="submission" date="2016-10" db="EMBL/GenBank/DDBJ databases">
        <authorList>
            <person name="Benchimol M."/>
            <person name="Almeida L.G."/>
            <person name="Vasconcelos A.T."/>
            <person name="Perreira-Neves A."/>
            <person name="Rosa I.A."/>
            <person name="Tasca T."/>
            <person name="Bogo M.R."/>
            <person name="de Souza W."/>
        </authorList>
    </citation>
    <scope>NUCLEOTIDE SEQUENCE [LARGE SCALE GENOMIC DNA]</scope>
    <source>
        <strain evidence="6">K</strain>
    </source>
</reference>
<evidence type="ECO:0000256" key="2">
    <source>
        <dbReference type="ARBA" id="ARBA00022786"/>
    </source>
</evidence>
<feature type="domain" description="Ubiquitin fusion degradation protein UFD1 N-terminal subdomain 1" evidence="4">
    <location>
        <begin position="5"/>
        <end position="102"/>
    </location>
</feature>
<dbReference type="GO" id="GO:0036503">
    <property type="term" value="P:ERAD pathway"/>
    <property type="evidence" value="ECO:0007669"/>
    <property type="project" value="TreeGrafter"/>
</dbReference>
<dbReference type="GO" id="GO:0031593">
    <property type="term" value="F:polyubiquitin modification-dependent protein binding"/>
    <property type="evidence" value="ECO:0007669"/>
    <property type="project" value="TreeGrafter"/>
</dbReference>
<feature type="compositionally biased region" description="Basic and acidic residues" evidence="3">
    <location>
        <begin position="281"/>
        <end position="299"/>
    </location>
</feature>
<organism evidence="6 7">
    <name type="scientific">Tritrichomonas foetus</name>
    <dbReference type="NCBI Taxonomy" id="1144522"/>
    <lineage>
        <taxon>Eukaryota</taxon>
        <taxon>Metamonada</taxon>
        <taxon>Parabasalia</taxon>
        <taxon>Tritrichomonadida</taxon>
        <taxon>Tritrichomonadidae</taxon>
        <taxon>Tritrichomonas</taxon>
    </lineage>
</organism>
<dbReference type="Gene3D" id="2.40.40.50">
    <property type="entry name" value="Ubiquitin fusion degradation protein UFD1, N-terminal domain"/>
    <property type="match status" value="1"/>
</dbReference>
<evidence type="ECO:0000313" key="6">
    <source>
        <dbReference type="EMBL" id="OHT10315.1"/>
    </source>
</evidence>
<dbReference type="AlphaFoldDB" id="A0A1J4KGH0"/>
<feature type="domain" description="Ubiquitin fusion degradation protein UFD1 N-terminal subdomain 2" evidence="5">
    <location>
        <begin position="105"/>
        <end position="178"/>
    </location>
</feature>
<dbReference type="OrthoDB" id="422728at2759"/>
<dbReference type="Gene3D" id="3.10.330.10">
    <property type="match status" value="1"/>
</dbReference>
<feature type="region of interest" description="Disordered" evidence="3">
    <location>
        <begin position="245"/>
        <end position="416"/>
    </location>
</feature>
<dbReference type="Pfam" id="PF03152">
    <property type="entry name" value="UFD1_N1"/>
    <property type="match status" value="1"/>
</dbReference>